<comment type="caution">
    <text evidence="1">The sequence shown here is derived from an EMBL/GenBank/DDBJ whole genome shotgun (WGS) entry which is preliminary data.</text>
</comment>
<evidence type="ECO:0000313" key="2">
    <source>
        <dbReference type="Proteomes" id="UP000237105"/>
    </source>
</evidence>
<protein>
    <submittedName>
        <fullName evidence="1">Uncharacterized protein</fullName>
    </submittedName>
</protein>
<gene>
    <name evidence="1" type="ORF">PanWU01x14_278310</name>
</gene>
<accession>A0A2P5B2E9</accession>
<proteinExistence type="predicted"/>
<dbReference type="AlphaFoldDB" id="A0A2P5B2E9"/>
<organism evidence="1 2">
    <name type="scientific">Parasponia andersonii</name>
    <name type="common">Sponia andersonii</name>
    <dbReference type="NCBI Taxonomy" id="3476"/>
    <lineage>
        <taxon>Eukaryota</taxon>
        <taxon>Viridiplantae</taxon>
        <taxon>Streptophyta</taxon>
        <taxon>Embryophyta</taxon>
        <taxon>Tracheophyta</taxon>
        <taxon>Spermatophyta</taxon>
        <taxon>Magnoliopsida</taxon>
        <taxon>eudicotyledons</taxon>
        <taxon>Gunneridae</taxon>
        <taxon>Pentapetalae</taxon>
        <taxon>rosids</taxon>
        <taxon>fabids</taxon>
        <taxon>Rosales</taxon>
        <taxon>Cannabaceae</taxon>
        <taxon>Parasponia</taxon>
    </lineage>
</organism>
<sequence length="66" mass="7813">FDPRMWLDFSDPKWDRARSQLQGLVDHCLDPSLQRRRPGLGSYREQIGHYHSDVSLRVHSKPSPRQ</sequence>
<reference evidence="2" key="1">
    <citation type="submission" date="2016-06" db="EMBL/GenBank/DDBJ databases">
        <title>Parallel loss of symbiosis genes in relatives of nitrogen-fixing non-legume Parasponia.</title>
        <authorList>
            <person name="Van Velzen R."/>
            <person name="Holmer R."/>
            <person name="Bu F."/>
            <person name="Rutten L."/>
            <person name="Van Zeijl A."/>
            <person name="Liu W."/>
            <person name="Santuari L."/>
            <person name="Cao Q."/>
            <person name="Sharma T."/>
            <person name="Shen D."/>
            <person name="Roswanjaya Y."/>
            <person name="Wardhani T."/>
            <person name="Kalhor M.S."/>
            <person name="Jansen J."/>
            <person name="Van den Hoogen J."/>
            <person name="Gungor B."/>
            <person name="Hartog M."/>
            <person name="Hontelez J."/>
            <person name="Verver J."/>
            <person name="Yang W.-C."/>
            <person name="Schijlen E."/>
            <person name="Repin R."/>
            <person name="Schilthuizen M."/>
            <person name="Schranz E."/>
            <person name="Heidstra R."/>
            <person name="Miyata K."/>
            <person name="Fedorova E."/>
            <person name="Kohlen W."/>
            <person name="Bisseling T."/>
            <person name="Smit S."/>
            <person name="Geurts R."/>
        </authorList>
    </citation>
    <scope>NUCLEOTIDE SEQUENCE [LARGE SCALE GENOMIC DNA]</scope>
    <source>
        <strain evidence="2">cv. WU1-14</strain>
    </source>
</reference>
<evidence type="ECO:0000313" key="1">
    <source>
        <dbReference type="EMBL" id="PON42935.1"/>
    </source>
</evidence>
<feature type="non-terminal residue" evidence="1">
    <location>
        <position position="1"/>
    </location>
</feature>
<name>A0A2P5B2E9_PARAD</name>
<dbReference type="EMBL" id="JXTB01000380">
    <property type="protein sequence ID" value="PON42935.1"/>
    <property type="molecule type" value="Genomic_DNA"/>
</dbReference>
<dbReference type="Proteomes" id="UP000237105">
    <property type="component" value="Unassembled WGS sequence"/>
</dbReference>
<keyword evidence="2" id="KW-1185">Reference proteome</keyword>